<comment type="caution">
    <text evidence="1">The sequence shown here is derived from an EMBL/GenBank/DDBJ whole genome shotgun (WGS) entry which is preliminary data.</text>
</comment>
<sequence>MQKGREDGTPTDTIAGKVRLVLDAPDANVTPLRSGADPRLVSLVRLLARQAARDFVNAEVEAARRRDLQD</sequence>
<dbReference type="RefSeq" id="WP_183010535.1">
    <property type="nucleotide sequence ID" value="NZ_JABEQP010000024.1"/>
</dbReference>
<accession>A0A7W4K3B9</accession>
<evidence type="ECO:0000313" key="2">
    <source>
        <dbReference type="Proteomes" id="UP000530320"/>
    </source>
</evidence>
<protein>
    <submittedName>
        <fullName evidence="1">Uncharacterized protein</fullName>
    </submittedName>
</protein>
<dbReference type="Proteomes" id="UP000530320">
    <property type="component" value="Unassembled WGS sequence"/>
</dbReference>
<dbReference type="EMBL" id="JABEQP010000024">
    <property type="protein sequence ID" value="MBB2199618.1"/>
    <property type="molecule type" value="Genomic_DNA"/>
</dbReference>
<organism evidence="1 2">
    <name type="scientific">Gluconacetobacter dulcium</name>
    <dbReference type="NCBI Taxonomy" id="2729096"/>
    <lineage>
        <taxon>Bacteria</taxon>
        <taxon>Pseudomonadati</taxon>
        <taxon>Pseudomonadota</taxon>
        <taxon>Alphaproteobacteria</taxon>
        <taxon>Acetobacterales</taxon>
        <taxon>Acetobacteraceae</taxon>
        <taxon>Gluconacetobacter</taxon>
    </lineage>
</organism>
<evidence type="ECO:0000313" key="1">
    <source>
        <dbReference type="EMBL" id="MBB2199618.1"/>
    </source>
</evidence>
<dbReference type="AlphaFoldDB" id="A0A7W4K3B9"/>
<proteinExistence type="predicted"/>
<name>A0A7W4K3B9_9PROT</name>
<gene>
    <name evidence="1" type="ORF">HLH44_19650</name>
</gene>
<reference evidence="1 2" key="1">
    <citation type="submission" date="2020-04" db="EMBL/GenBank/DDBJ databases">
        <title>Description of novel Gluconacetobacter.</title>
        <authorList>
            <person name="Sombolestani A."/>
        </authorList>
    </citation>
    <scope>NUCLEOTIDE SEQUENCE [LARGE SCALE GENOMIC DNA]</scope>
    <source>
        <strain evidence="1 2">LMG 22058</strain>
    </source>
</reference>